<name>A0A4Y8WY58_9MICC</name>
<proteinExistence type="predicted"/>
<accession>A0A4Y8WY58</accession>
<organism evidence="1 2">
    <name type="scientific">Micrococcus flavus</name>
    <dbReference type="NCBI Taxonomy" id="384602"/>
    <lineage>
        <taxon>Bacteria</taxon>
        <taxon>Bacillati</taxon>
        <taxon>Actinomycetota</taxon>
        <taxon>Actinomycetes</taxon>
        <taxon>Micrococcales</taxon>
        <taxon>Micrococcaceae</taxon>
        <taxon>Micrococcus</taxon>
    </lineage>
</organism>
<keyword evidence="2" id="KW-1185">Reference proteome</keyword>
<evidence type="ECO:0000313" key="1">
    <source>
        <dbReference type="EMBL" id="MBB4883969.1"/>
    </source>
</evidence>
<dbReference type="Proteomes" id="UP000560081">
    <property type="component" value="Unassembled WGS sequence"/>
</dbReference>
<sequence>MTENILTTARRMTEAEKARRERSRDNIAATLAVRAARAELRINASETEAAAFEEFAARFPDLPRVNVVLLWDQCPAATKVNTRQSWPFDRTEPRRVRRSAASLWILHTTDGALRGVEVYDKSATDPA</sequence>
<protein>
    <submittedName>
        <fullName evidence="1">Uncharacterized protein</fullName>
    </submittedName>
</protein>
<dbReference type="RefSeq" id="WP_135030778.1">
    <property type="nucleotide sequence ID" value="NZ_BMLA01000013.1"/>
</dbReference>
<evidence type="ECO:0000313" key="2">
    <source>
        <dbReference type="Proteomes" id="UP000560081"/>
    </source>
</evidence>
<reference evidence="1 2" key="1">
    <citation type="submission" date="2020-08" db="EMBL/GenBank/DDBJ databases">
        <title>Sequencing the genomes of 1000 actinobacteria strains.</title>
        <authorList>
            <person name="Klenk H.-P."/>
        </authorList>
    </citation>
    <scope>NUCLEOTIDE SEQUENCE [LARGE SCALE GENOMIC DNA]</scope>
    <source>
        <strain evidence="1 2">DSM 19079</strain>
    </source>
</reference>
<dbReference type="AlphaFoldDB" id="A0A4Y8WY58"/>
<comment type="caution">
    <text evidence="1">The sequence shown here is derived from an EMBL/GenBank/DDBJ whole genome shotgun (WGS) entry which is preliminary data.</text>
</comment>
<gene>
    <name evidence="1" type="ORF">BJ976_002377</name>
</gene>
<dbReference type="EMBL" id="JACHMC010000002">
    <property type="protein sequence ID" value="MBB4883969.1"/>
    <property type="molecule type" value="Genomic_DNA"/>
</dbReference>